<dbReference type="InterPro" id="IPR000524">
    <property type="entry name" value="Tscrpt_reg_HTH_GntR"/>
</dbReference>
<protein>
    <submittedName>
        <fullName evidence="6">FadR/GntR family transcriptional regulator</fullName>
    </submittedName>
</protein>
<dbReference type="SMART" id="SM00345">
    <property type="entry name" value="HTH_GNTR"/>
    <property type="match status" value="1"/>
</dbReference>
<evidence type="ECO:0000256" key="2">
    <source>
        <dbReference type="ARBA" id="ARBA00023125"/>
    </source>
</evidence>
<dbReference type="EMBL" id="JAVREM010000052">
    <property type="protein sequence ID" value="MDT0322030.1"/>
    <property type="molecule type" value="Genomic_DNA"/>
</dbReference>
<keyword evidence="2" id="KW-0238">DNA-binding</keyword>
<dbReference type="Pfam" id="PF00392">
    <property type="entry name" value="GntR"/>
    <property type="match status" value="1"/>
</dbReference>
<reference evidence="7" key="1">
    <citation type="submission" date="2023-07" db="EMBL/GenBank/DDBJ databases">
        <title>30 novel species of actinomycetes from the DSMZ collection.</title>
        <authorList>
            <person name="Nouioui I."/>
        </authorList>
    </citation>
    <scope>NUCLEOTIDE SEQUENCE [LARGE SCALE GENOMIC DNA]</scope>
    <source>
        <strain evidence="7">DSM 44918</strain>
    </source>
</reference>
<dbReference type="CDD" id="cd07377">
    <property type="entry name" value="WHTH_GntR"/>
    <property type="match status" value="1"/>
</dbReference>
<evidence type="ECO:0000256" key="1">
    <source>
        <dbReference type="ARBA" id="ARBA00023015"/>
    </source>
</evidence>
<dbReference type="SMART" id="SM00895">
    <property type="entry name" value="FCD"/>
    <property type="match status" value="1"/>
</dbReference>
<feature type="region of interest" description="Disordered" evidence="4">
    <location>
        <begin position="241"/>
        <end position="280"/>
    </location>
</feature>
<evidence type="ECO:0000313" key="6">
    <source>
        <dbReference type="EMBL" id="MDT0322030.1"/>
    </source>
</evidence>
<sequence length="280" mass="30066">MTAPTDQPDATTDLVSLLRPVVRESSVSEVAKRLLDHLTEGNLRPGTRLPAERQLAEALGVARSSVRGALSALDVLGIIEIKPGSGSYVRANTSEFLPRAINWGLMLGQRRTQDLVEVRAFMERMSARLAAERADEADVTRLSGHLERMREAGGDVTAFIEADIAFHLETANIARNTVLNDILHSIRALLQVWMERAGDIEGTIAGTLHEHGTILEAIRQRDPEAADRAMTEHMRLASVRLQSSLDTEPTGTESGAEIGAEAGAKAGAEERPGAGAPAAT</sequence>
<keyword evidence="3" id="KW-0804">Transcription</keyword>
<dbReference type="SUPFAM" id="SSF48008">
    <property type="entry name" value="GntR ligand-binding domain-like"/>
    <property type="match status" value="1"/>
</dbReference>
<dbReference type="InterPro" id="IPR036388">
    <property type="entry name" value="WH-like_DNA-bd_sf"/>
</dbReference>
<dbReference type="RefSeq" id="WP_311602418.1">
    <property type="nucleotide sequence ID" value="NZ_JAVREM010000052.1"/>
</dbReference>
<dbReference type="PANTHER" id="PTHR43537:SF5">
    <property type="entry name" value="UXU OPERON TRANSCRIPTIONAL REGULATOR"/>
    <property type="match status" value="1"/>
</dbReference>
<dbReference type="PRINTS" id="PR00035">
    <property type="entry name" value="HTHGNTR"/>
</dbReference>
<feature type="domain" description="HTH gntR-type" evidence="5">
    <location>
        <begin position="24"/>
        <end position="92"/>
    </location>
</feature>
<keyword evidence="7" id="KW-1185">Reference proteome</keyword>
<organism evidence="6 7">
    <name type="scientific">Streptomyces millisiae</name>
    <dbReference type="NCBI Taxonomy" id="3075542"/>
    <lineage>
        <taxon>Bacteria</taxon>
        <taxon>Bacillati</taxon>
        <taxon>Actinomycetota</taxon>
        <taxon>Actinomycetes</taxon>
        <taxon>Kitasatosporales</taxon>
        <taxon>Streptomycetaceae</taxon>
        <taxon>Streptomyces</taxon>
    </lineage>
</organism>
<evidence type="ECO:0000256" key="3">
    <source>
        <dbReference type="ARBA" id="ARBA00023163"/>
    </source>
</evidence>
<name>A0ABU2LWP8_9ACTN</name>
<dbReference type="PROSITE" id="PS50949">
    <property type="entry name" value="HTH_GNTR"/>
    <property type="match status" value="1"/>
</dbReference>
<evidence type="ECO:0000259" key="5">
    <source>
        <dbReference type="PROSITE" id="PS50949"/>
    </source>
</evidence>
<dbReference type="Gene3D" id="1.20.120.530">
    <property type="entry name" value="GntR ligand-binding domain-like"/>
    <property type="match status" value="1"/>
</dbReference>
<dbReference type="Pfam" id="PF07729">
    <property type="entry name" value="FCD"/>
    <property type="match status" value="1"/>
</dbReference>
<comment type="caution">
    <text evidence="6">The sequence shown here is derived from an EMBL/GenBank/DDBJ whole genome shotgun (WGS) entry which is preliminary data.</text>
</comment>
<feature type="compositionally biased region" description="Low complexity" evidence="4">
    <location>
        <begin position="251"/>
        <end position="266"/>
    </location>
</feature>
<evidence type="ECO:0000313" key="7">
    <source>
        <dbReference type="Proteomes" id="UP001183420"/>
    </source>
</evidence>
<dbReference type="SUPFAM" id="SSF46785">
    <property type="entry name" value="Winged helix' DNA-binding domain"/>
    <property type="match status" value="1"/>
</dbReference>
<dbReference type="PANTHER" id="PTHR43537">
    <property type="entry name" value="TRANSCRIPTIONAL REGULATOR, GNTR FAMILY"/>
    <property type="match status" value="1"/>
</dbReference>
<dbReference type="InterPro" id="IPR011711">
    <property type="entry name" value="GntR_C"/>
</dbReference>
<dbReference type="Proteomes" id="UP001183420">
    <property type="component" value="Unassembled WGS sequence"/>
</dbReference>
<dbReference type="InterPro" id="IPR008920">
    <property type="entry name" value="TF_FadR/GntR_C"/>
</dbReference>
<dbReference type="InterPro" id="IPR036390">
    <property type="entry name" value="WH_DNA-bd_sf"/>
</dbReference>
<proteinExistence type="predicted"/>
<accession>A0ABU2LWP8</accession>
<gene>
    <name evidence="6" type="ORF">RNC47_27230</name>
</gene>
<dbReference type="Gene3D" id="1.10.10.10">
    <property type="entry name" value="Winged helix-like DNA-binding domain superfamily/Winged helix DNA-binding domain"/>
    <property type="match status" value="1"/>
</dbReference>
<keyword evidence="1" id="KW-0805">Transcription regulation</keyword>
<evidence type="ECO:0000256" key="4">
    <source>
        <dbReference type="SAM" id="MobiDB-lite"/>
    </source>
</evidence>
<feature type="compositionally biased region" description="Polar residues" evidence="4">
    <location>
        <begin position="241"/>
        <end position="250"/>
    </location>
</feature>